<sequence>MSDQILPTYLSGPKQVAQFNLLRVAWRAWRGVFARLRRHRDRAHLAELPDYLLEDVGLTRTDLPVVLPVKEEWR</sequence>
<proteinExistence type="predicted"/>
<dbReference type="InterPro" id="IPR009506">
    <property type="entry name" value="YjiS-like"/>
</dbReference>
<reference evidence="2" key="1">
    <citation type="submission" date="2022-04" db="EMBL/GenBank/DDBJ databases">
        <title>Roseibium sp. CAU 1639 isolated from mud.</title>
        <authorList>
            <person name="Kim W."/>
        </authorList>
    </citation>
    <scope>NUCLEOTIDE SEQUENCE</scope>
    <source>
        <strain evidence="2">CAU 1639</strain>
    </source>
</reference>
<organism evidence="2 3">
    <name type="scientific">Roseibium sediminicola</name>
    <dbReference type="NCBI Taxonomy" id="2933272"/>
    <lineage>
        <taxon>Bacteria</taxon>
        <taxon>Pseudomonadati</taxon>
        <taxon>Pseudomonadota</taxon>
        <taxon>Alphaproteobacteria</taxon>
        <taxon>Hyphomicrobiales</taxon>
        <taxon>Stappiaceae</taxon>
        <taxon>Roseibium</taxon>
    </lineage>
</organism>
<protein>
    <submittedName>
        <fullName evidence="2">DUF1127 domain-containing protein</fullName>
    </submittedName>
</protein>
<evidence type="ECO:0000259" key="1">
    <source>
        <dbReference type="Pfam" id="PF06568"/>
    </source>
</evidence>
<accession>A0ABT0GNF1</accession>
<name>A0ABT0GNF1_9HYPH</name>
<evidence type="ECO:0000313" key="3">
    <source>
        <dbReference type="Proteomes" id="UP001431221"/>
    </source>
</evidence>
<gene>
    <name evidence="2" type="ORF">M0H32_02115</name>
</gene>
<dbReference type="Pfam" id="PF06568">
    <property type="entry name" value="YjiS-like"/>
    <property type="match status" value="1"/>
</dbReference>
<dbReference type="RefSeq" id="WP_248150104.1">
    <property type="nucleotide sequence ID" value="NZ_JALNMJ010000001.1"/>
</dbReference>
<evidence type="ECO:0000313" key="2">
    <source>
        <dbReference type="EMBL" id="MCK7610943.1"/>
    </source>
</evidence>
<feature type="domain" description="YjiS-like" evidence="1">
    <location>
        <begin position="29"/>
        <end position="63"/>
    </location>
</feature>
<comment type="caution">
    <text evidence="2">The sequence shown here is derived from an EMBL/GenBank/DDBJ whole genome shotgun (WGS) entry which is preliminary data.</text>
</comment>
<keyword evidence="3" id="KW-1185">Reference proteome</keyword>
<dbReference type="EMBL" id="JALNMJ010000001">
    <property type="protein sequence ID" value="MCK7610943.1"/>
    <property type="molecule type" value="Genomic_DNA"/>
</dbReference>
<dbReference type="Proteomes" id="UP001431221">
    <property type="component" value="Unassembled WGS sequence"/>
</dbReference>